<gene>
    <name evidence="1" type="ORF">SAMN02745176_01257</name>
</gene>
<dbReference type="Proteomes" id="UP000184442">
    <property type="component" value="Unassembled WGS sequence"/>
</dbReference>
<dbReference type="STRING" id="1122184.SAMN02745176_01257"/>
<accession>A0A1M6DRY0</accession>
<protein>
    <submittedName>
        <fullName evidence="1">Uncharacterized protein</fullName>
    </submittedName>
</protein>
<dbReference type="EMBL" id="FQZS01000007">
    <property type="protein sequence ID" value="SHI75982.1"/>
    <property type="molecule type" value="Genomic_DNA"/>
</dbReference>
<proteinExistence type="predicted"/>
<dbReference type="AlphaFoldDB" id="A0A1M6DRY0"/>
<reference evidence="1 2" key="1">
    <citation type="submission" date="2016-11" db="EMBL/GenBank/DDBJ databases">
        <authorList>
            <person name="Jaros S."/>
            <person name="Januszkiewicz K."/>
            <person name="Wedrychowicz H."/>
        </authorList>
    </citation>
    <scope>NUCLEOTIDE SEQUENCE [LARGE SCALE GENOMIC DNA]</scope>
    <source>
        <strain evidence="1 2">DSM 19022</strain>
    </source>
</reference>
<sequence length="60" mass="7332">MLHYKSALLYFNRSNFFYGGKYLQKFISDEKTEIERENMTIKEPAFFEIYMANVDIFYIL</sequence>
<evidence type="ECO:0000313" key="1">
    <source>
        <dbReference type="EMBL" id="SHI75982.1"/>
    </source>
</evidence>
<keyword evidence="2" id="KW-1185">Reference proteome</keyword>
<name>A0A1M6DRY0_9FIRM</name>
<evidence type="ECO:0000313" key="2">
    <source>
        <dbReference type="Proteomes" id="UP000184442"/>
    </source>
</evidence>
<organism evidence="1 2">
    <name type="scientific">Lutispora thermophila DSM 19022</name>
    <dbReference type="NCBI Taxonomy" id="1122184"/>
    <lineage>
        <taxon>Bacteria</taxon>
        <taxon>Bacillati</taxon>
        <taxon>Bacillota</taxon>
        <taxon>Clostridia</taxon>
        <taxon>Lutisporales</taxon>
        <taxon>Lutisporaceae</taxon>
        <taxon>Lutispora</taxon>
    </lineage>
</organism>